<accession>A0A484BL88</accession>
<sequence>MKFALYVCVLWCLLACAWSAPQWSGIGSTGYGFAPFAGYGNYASSSASAAASSSYQGYGGLGYGWPGNGYGYGYGNYNGGYQQQFNQYQYNGYNNYNNYATGNRFGYPYGFGK</sequence>
<evidence type="ECO:0000313" key="2">
    <source>
        <dbReference type="EMBL" id="TDG49557.1"/>
    </source>
</evidence>
<dbReference type="AlphaFoldDB" id="A0A484BL88"/>
<keyword evidence="3" id="KW-1185">Reference proteome</keyword>
<feature type="chain" id="PRO_5019712025" evidence="1">
    <location>
        <begin position="20"/>
        <end position="113"/>
    </location>
</feature>
<dbReference type="EMBL" id="LSRL02000022">
    <property type="protein sequence ID" value="TDG49557.1"/>
    <property type="molecule type" value="Genomic_DNA"/>
</dbReference>
<comment type="caution">
    <text evidence="2">The sequence shown here is derived from an EMBL/GenBank/DDBJ whole genome shotgun (WGS) entry which is preliminary data.</text>
</comment>
<protein>
    <submittedName>
        <fullName evidence="2">Uncharacterized protein</fullName>
    </submittedName>
</protein>
<evidence type="ECO:0000313" key="3">
    <source>
        <dbReference type="Proteomes" id="UP000295192"/>
    </source>
</evidence>
<dbReference type="OrthoDB" id="7883689at2759"/>
<gene>
    <name evidence="2" type="ORF">AWZ03_004048</name>
</gene>
<reference evidence="2 3" key="1">
    <citation type="journal article" date="2019" name="J. Hered.">
        <title>An Improved Genome Assembly for Drosophila navojoa, the Basal Species in the mojavensis Cluster.</title>
        <authorList>
            <person name="Vanderlinde T."/>
            <person name="Dupim E.G."/>
            <person name="Nazario-Yepiz N.O."/>
            <person name="Carvalho A.B."/>
        </authorList>
    </citation>
    <scope>NUCLEOTIDE SEQUENCE [LARGE SCALE GENOMIC DNA]</scope>
    <source>
        <strain evidence="2">Navoj_Jal97</strain>
        <tissue evidence="2">Whole organism</tissue>
    </source>
</reference>
<dbReference type="OMA" id="CAWSAPQ"/>
<dbReference type="Proteomes" id="UP000295192">
    <property type="component" value="Unassembled WGS sequence"/>
</dbReference>
<feature type="signal peptide" evidence="1">
    <location>
        <begin position="1"/>
        <end position="19"/>
    </location>
</feature>
<name>A0A484BL88_DRONA</name>
<keyword evidence="1" id="KW-0732">Signal</keyword>
<proteinExistence type="predicted"/>
<dbReference type="KEGG" id="dnv:108659337"/>
<evidence type="ECO:0000256" key="1">
    <source>
        <dbReference type="SAM" id="SignalP"/>
    </source>
</evidence>
<organism evidence="2 3">
    <name type="scientific">Drosophila navojoa</name>
    <name type="common">Fruit fly</name>
    <dbReference type="NCBI Taxonomy" id="7232"/>
    <lineage>
        <taxon>Eukaryota</taxon>
        <taxon>Metazoa</taxon>
        <taxon>Ecdysozoa</taxon>
        <taxon>Arthropoda</taxon>
        <taxon>Hexapoda</taxon>
        <taxon>Insecta</taxon>
        <taxon>Pterygota</taxon>
        <taxon>Neoptera</taxon>
        <taxon>Endopterygota</taxon>
        <taxon>Diptera</taxon>
        <taxon>Brachycera</taxon>
        <taxon>Muscomorpha</taxon>
        <taxon>Ephydroidea</taxon>
        <taxon>Drosophilidae</taxon>
        <taxon>Drosophila</taxon>
    </lineage>
</organism>